<sequence>MSSGRARVAEFRALSRKRANVEGHWSQDINVKRVWQCALSILTGYSAVRLMAHDLYNLTPFPSTRPLGDDRLVEANPPKPDGRLKRSMEATEGMISSASHPSPGRSSESDRSHVDVGSLELQNFGTRSQRHECGNSLKAVLQSPFVVWFWRSLEVQRLNVLLNVGKTAFEYPLILHEAEMDWWMYTFQGIVETKRISMFSGLTIEIQRAKDNVMIVLPSNDLCETSIHLSNSSKSPIN</sequence>
<organism evidence="2 3">
    <name type="scientific">Vespula vulgaris</name>
    <name type="common">Yellow jacket</name>
    <name type="synonym">Wasp</name>
    <dbReference type="NCBI Taxonomy" id="7454"/>
    <lineage>
        <taxon>Eukaryota</taxon>
        <taxon>Metazoa</taxon>
        <taxon>Ecdysozoa</taxon>
        <taxon>Arthropoda</taxon>
        <taxon>Hexapoda</taxon>
        <taxon>Insecta</taxon>
        <taxon>Pterygota</taxon>
        <taxon>Neoptera</taxon>
        <taxon>Endopterygota</taxon>
        <taxon>Hymenoptera</taxon>
        <taxon>Apocrita</taxon>
        <taxon>Aculeata</taxon>
        <taxon>Vespoidea</taxon>
        <taxon>Vespidae</taxon>
        <taxon>Vespinae</taxon>
        <taxon>Vespula</taxon>
    </lineage>
</organism>
<feature type="region of interest" description="Disordered" evidence="1">
    <location>
        <begin position="93"/>
        <end position="112"/>
    </location>
</feature>
<evidence type="ECO:0000313" key="3">
    <source>
        <dbReference type="Proteomes" id="UP000614350"/>
    </source>
</evidence>
<reference evidence="2" key="1">
    <citation type="journal article" date="2020" name="G3 (Bethesda)">
        <title>High-Quality Assemblies for Three Invasive Social Wasps from the &lt;i&gt;Vespula&lt;/i&gt; Genus.</title>
        <authorList>
            <person name="Harrop T.W.R."/>
            <person name="Guhlin J."/>
            <person name="McLaughlin G.M."/>
            <person name="Permina E."/>
            <person name="Stockwell P."/>
            <person name="Gilligan J."/>
            <person name="Le Lec M.F."/>
            <person name="Gruber M.A.M."/>
            <person name="Quinn O."/>
            <person name="Lovegrove M."/>
            <person name="Duncan E.J."/>
            <person name="Remnant E.J."/>
            <person name="Van Eeckhoven J."/>
            <person name="Graham B."/>
            <person name="Knapp R.A."/>
            <person name="Langford K.W."/>
            <person name="Kronenberg Z."/>
            <person name="Press M.O."/>
            <person name="Eacker S.M."/>
            <person name="Wilson-Rankin E.E."/>
            <person name="Purcell J."/>
            <person name="Lester P.J."/>
            <person name="Dearden P.K."/>
        </authorList>
    </citation>
    <scope>NUCLEOTIDE SEQUENCE</scope>
    <source>
        <strain evidence="2">Marl-1</strain>
    </source>
</reference>
<accession>A0A834N5G7</accession>
<evidence type="ECO:0000256" key="1">
    <source>
        <dbReference type="SAM" id="MobiDB-lite"/>
    </source>
</evidence>
<dbReference type="Proteomes" id="UP000614350">
    <property type="component" value="Unassembled WGS sequence"/>
</dbReference>
<comment type="caution">
    <text evidence="2">The sequence shown here is derived from an EMBL/GenBank/DDBJ whole genome shotgun (WGS) entry which is preliminary data.</text>
</comment>
<protein>
    <submittedName>
        <fullName evidence="2">Uncharacterized protein</fullName>
    </submittedName>
</protein>
<keyword evidence="3" id="KW-1185">Reference proteome</keyword>
<gene>
    <name evidence="2" type="ORF">HZH66_008232</name>
</gene>
<feature type="compositionally biased region" description="Low complexity" evidence="1">
    <location>
        <begin position="96"/>
        <end position="106"/>
    </location>
</feature>
<evidence type="ECO:0000313" key="2">
    <source>
        <dbReference type="EMBL" id="KAF7395058.1"/>
    </source>
</evidence>
<dbReference type="EMBL" id="JACSEA010000008">
    <property type="protein sequence ID" value="KAF7395058.1"/>
    <property type="molecule type" value="Genomic_DNA"/>
</dbReference>
<dbReference type="AlphaFoldDB" id="A0A834N5G7"/>
<name>A0A834N5G7_VESVU</name>
<proteinExistence type="predicted"/>